<dbReference type="Pfam" id="PF00465">
    <property type="entry name" value="Fe-ADH"/>
    <property type="match status" value="1"/>
</dbReference>
<comment type="caution">
    <text evidence="4">The sequence shown here is derived from an EMBL/GenBank/DDBJ whole genome shotgun (WGS) entry which is preliminary data.</text>
</comment>
<dbReference type="Gene3D" id="1.20.1090.10">
    <property type="entry name" value="Dehydroquinate synthase-like - alpha domain"/>
    <property type="match status" value="1"/>
</dbReference>
<evidence type="ECO:0000259" key="2">
    <source>
        <dbReference type="Pfam" id="PF00465"/>
    </source>
</evidence>
<evidence type="ECO:0000313" key="4">
    <source>
        <dbReference type="EMBL" id="EOR21044.1"/>
    </source>
</evidence>
<dbReference type="PROSITE" id="PS00913">
    <property type="entry name" value="ADH_IRON_1"/>
    <property type="match status" value="1"/>
</dbReference>
<feature type="domain" description="Alcohol dehydrogenase iron-type/glycerol dehydrogenase GldA" evidence="2">
    <location>
        <begin position="9"/>
        <end position="181"/>
    </location>
</feature>
<dbReference type="PANTHER" id="PTHR11496">
    <property type="entry name" value="ALCOHOL DEHYDROGENASE"/>
    <property type="match status" value="1"/>
</dbReference>
<dbReference type="FunFam" id="1.20.1090.10:FF:000001">
    <property type="entry name" value="Aldehyde-alcohol dehydrogenase"/>
    <property type="match status" value="1"/>
</dbReference>
<dbReference type="InterPro" id="IPR001670">
    <property type="entry name" value="ADH_Fe/GldA"/>
</dbReference>
<dbReference type="InterPro" id="IPR039697">
    <property type="entry name" value="Alcohol_dehydrogenase_Fe"/>
</dbReference>
<feature type="domain" description="Fe-containing alcohol dehydrogenase-like C-terminal" evidence="3">
    <location>
        <begin position="192"/>
        <end position="381"/>
    </location>
</feature>
<dbReference type="FunFam" id="3.40.50.1970:FF:000003">
    <property type="entry name" value="Alcohol dehydrogenase, iron-containing"/>
    <property type="match status" value="1"/>
</dbReference>
<dbReference type="SUPFAM" id="SSF56796">
    <property type="entry name" value="Dehydroquinate synthase-like"/>
    <property type="match status" value="1"/>
</dbReference>
<accession>R9BV67</accession>
<name>R9BV67_9CLOT</name>
<evidence type="ECO:0000259" key="3">
    <source>
        <dbReference type="Pfam" id="PF25137"/>
    </source>
</evidence>
<dbReference type="PANTHER" id="PTHR11496:SF83">
    <property type="entry name" value="HYDROXYACID-OXOACID TRANSHYDROGENASE, MITOCHONDRIAL"/>
    <property type="match status" value="1"/>
</dbReference>
<organism evidence="4 5">
    <name type="scientific">Clostridium sartagoforme AAU1</name>
    <dbReference type="NCBI Taxonomy" id="1202534"/>
    <lineage>
        <taxon>Bacteria</taxon>
        <taxon>Bacillati</taxon>
        <taxon>Bacillota</taxon>
        <taxon>Clostridia</taxon>
        <taxon>Eubacteriales</taxon>
        <taxon>Clostridiaceae</taxon>
        <taxon>Clostridium</taxon>
    </lineage>
</organism>
<dbReference type="AlphaFoldDB" id="R9BV67"/>
<protein>
    <submittedName>
        <fullName evidence="4">Iron-containing alcohol dehydrogenase</fullName>
    </submittedName>
</protein>
<proteinExistence type="predicted"/>
<sequence length="388" mass="42765">MYSIKFGCERMFCGENAVMGLKNLPAERKKAYIVMSGTILQDIGSLKIVTDVLEEAGFKWKTYTDVEAEPSFQSVLRGATDMKEFEPDWIIGFGGGSAMDAAKAMWVFYENPEYTQIEDVMPPNEIKNLKVKARIACIPTSAGTGSEATRAALIKDPVKRKKYSIRCMNGRMVPDVAILDPIFTVSMPKSLTAASGMDALTHAIESYVTPLANPYSDAMALASFINGYENLAECYENGNNMEARGKMLAASCMGGIAFSNCALGLVHSIAHTFGAEYNIPHGLANAIVLPYVIEFNSSSKETKERYDQLAHYVGETSLLQGILKLRKRVDIPPTMKAVVPNDKDVLEKLDTLIEKAFGDVCTPFTPVKPTHEEMRSLILKIYYGKIKQ</sequence>
<dbReference type="Pfam" id="PF25137">
    <property type="entry name" value="ADH_Fe_C"/>
    <property type="match status" value="1"/>
</dbReference>
<evidence type="ECO:0000256" key="1">
    <source>
        <dbReference type="ARBA" id="ARBA00023002"/>
    </source>
</evidence>
<dbReference type="OrthoDB" id="9804734at2"/>
<dbReference type="EMBL" id="ASRV01000167">
    <property type="protein sequence ID" value="EOR21044.1"/>
    <property type="molecule type" value="Genomic_DNA"/>
</dbReference>
<dbReference type="Proteomes" id="UP000013988">
    <property type="component" value="Unassembled WGS sequence"/>
</dbReference>
<keyword evidence="1" id="KW-0560">Oxidoreductase</keyword>
<dbReference type="Gene3D" id="3.40.50.1970">
    <property type="match status" value="1"/>
</dbReference>
<dbReference type="InterPro" id="IPR018211">
    <property type="entry name" value="ADH_Fe_CS"/>
</dbReference>
<dbReference type="PATRIC" id="fig|1202534.3.peg.2903"/>
<dbReference type="GO" id="GO:0004022">
    <property type="term" value="F:alcohol dehydrogenase (NAD+) activity"/>
    <property type="evidence" value="ECO:0007669"/>
    <property type="project" value="UniProtKB-ARBA"/>
</dbReference>
<dbReference type="InterPro" id="IPR034802">
    <property type="entry name" value="NADPH_BDH"/>
</dbReference>
<gene>
    <name evidence="4" type="ORF">A500_14688</name>
</gene>
<dbReference type="GO" id="GO:0046872">
    <property type="term" value="F:metal ion binding"/>
    <property type="evidence" value="ECO:0007669"/>
    <property type="project" value="InterPro"/>
</dbReference>
<evidence type="ECO:0000313" key="5">
    <source>
        <dbReference type="Proteomes" id="UP000013988"/>
    </source>
</evidence>
<dbReference type="CDD" id="cd08179">
    <property type="entry name" value="NADPH_BDH"/>
    <property type="match status" value="1"/>
</dbReference>
<keyword evidence="5" id="KW-1185">Reference proteome</keyword>
<dbReference type="InterPro" id="IPR056798">
    <property type="entry name" value="ADH_Fe_C"/>
</dbReference>
<reference evidence="4 5" key="1">
    <citation type="submission" date="2013-03" db="EMBL/GenBank/DDBJ databases">
        <title>Whole genome shotgun sequencing of Clostridium sartagoforme AAU1.</title>
        <authorList>
            <person name="Joshi C.G."/>
            <person name="Duggirala S.M."/>
            <person name="Nathani N.M."/>
            <person name="Bhatt V.D."/>
            <person name="Patel A.K."/>
            <person name="Pandya P.R."/>
            <person name="KaPatel J.A."/>
        </authorList>
    </citation>
    <scope>NUCLEOTIDE SEQUENCE [LARGE SCALE GENOMIC DNA]</scope>
    <source>
        <strain evidence="4 5">AAU1</strain>
    </source>
</reference>
<dbReference type="RefSeq" id="WP_016208218.1">
    <property type="nucleotide sequence ID" value="NZ_ASRV01000167.1"/>
</dbReference>